<accession>A0ABV0UW26</accession>
<keyword evidence="3" id="KW-1185">Reference proteome</keyword>
<evidence type="ECO:0000313" key="2">
    <source>
        <dbReference type="EMBL" id="MEQ2249375.1"/>
    </source>
</evidence>
<comment type="caution">
    <text evidence="2">The sequence shown here is derived from an EMBL/GenBank/DDBJ whole genome shotgun (WGS) entry which is preliminary data.</text>
</comment>
<protein>
    <submittedName>
        <fullName evidence="2">Uncharacterized protein</fullName>
    </submittedName>
</protein>
<reference evidence="2 3" key="1">
    <citation type="submission" date="2021-06" db="EMBL/GenBank/DDBJ databases">
        <authorList>
            <person name="Palmer J.M."/>
        </authorList>
    </citation>
    <scope>NUCLEOTIDE SEQUENCE [LARGE SCALE GENOMIC DNA]</scope>
    <source>
        <strain evidence="3">if_2019</strain>
        <tissue evidence="2">Muscle</tissue>
    </source>
</reference>
<proteinExistence type="predicted"/>
<evidence type="ECO:0000313" key="3">
    <source>
        <dbReference type="Proteomes" id="UP001482620"/>
    </source>
</evidence>
<feature type="region of interest" description="Disordered" evidence="1">
    <location>
        <begin position="57"/>
        <end position="81"/>
    </location>
</feature>
<organism evidence="2 3">
    <name type="scientific">Ilyodon furcidens</name>
    <name type="common">goldbreast splitfin</name>
    <dbReference type="NCBI Taxonomy" id="33524"/>
    <lineage>
        <taxon>Eukaryota</taxon>
        <taxon>Metazoa</taxon>
        <taxon>Chordata</taxon>
        <taxon>Craniata</taxon>
        <taxon>Vertebrata</taxon>
        <taxon>Euteleostomi</taxon>
        <taxon>Actinopterygii</taxon>
        <taxon>Neopterygii</taxon>
        <taxon>Teleostei</taxon>
        <taxon>Neoteleostei</taxon>
        <taxon>Acanthomorphata</taxon>
        <taxon>Ovalentaria</taxon>
        <taxon>Atherinomorphae</taxon>
        <taxon>Cyprinodontiformes</taxon>
        <taxon>Goodeidae</taxon>
        <taxon>Ilyodon</taxon>
    </lineage>
</organism>
<dbReference type="Proteomes" id="UP001482620">
    <property type="component" value="Unassembled WGS sequence"/>
</dbReference>
<evidence type="ECO:0000256" key="1">
    <source>
        <dbReference type="SAM" id="MobiDB-lite"/>
    </source>
</evidence>
<sequence>MVCILDFPCQGSLCIHRHADKKAFRVAGDQQLGQLCCQLRPVLSSLSVQTNHSKQAQHVSAHYPPHAPLPPKSPSSTSCSADVPSILKKPAYIPHMFQLLKEMLEQHMDVTHGHWPRLSLYRTSPCVPESTFIVLSHMCWGVRSITETTAWVWSGALG</sequence>
<dbReference type="EMBL" id="JAHRIQ010084994">
    <property type="protein sequence ID" value="MEQ2249375.1"/>
    <property type="molecule type" value="Genomic_DNA"/>
</dbReference>
<name>A0ABV0UW26_9TELE</name>
<gene>
    <name evidence="2" type="ORF">ILYODFUR_028489</name>
</gene>